<keyword evidence="1" id="KW-1133">Transmembrane helix</keyword>
<proteinExistence type="predicted"/>
<gene>
    <name evidence="2" type="ORF">PIB30_054709</name>
</gene>
<keyword evidence="3" id="KW-1185">Reference proteome</keyword>
<protein>
    <submittedName>
        <fullName evidence="2">Uncharacterized protein</fullName>
    </submittedName>
</protein>
<organism evidence="2 3">
    <name type="scientific">Stylosanthes scabra</name>
    <dbReference type="NCBI Taxonomy" id="79078"/>
    <lineage>
        <taxon>Eukaryota</taxon>
        <taxon>Viridiplantae</taxon>
        <taxon>Streptophyta</taxon>
        <taxon>Embryophyta</taxon>
        <taxon>Tracheophyta</taxon>
        <taxon>Spermatophyta</taxon>
        <taxon>Magnoliopsida</taxon>
        <taxon>eudicotyledons</taxon>
        <taxon>Gunneridae</taxon>
        <taxon>Pentapetalae</taxon>
        <taxon>rosids</taxon>
        <taxon>fabids</taxon>
        <taxon>Fabales</taxon>
        <taxon>Fabaceae</taxon>
        <taxon>Papilionoideae</taxon>
        <taxon>50 kb inversion clade</taxon>
        <taxon>dalbergioids sensu lato</taxon>
        <taxon>Dalbergieae</taxon>
        <taxon>Pterocarpus clade</taxon>
        <taxon>Stylosanthes</taxon>
    </lineage>
</organism>
<reference evidence="2 3" key="1">
    <citation type="journal article" date="2023" name="Plants (Basel)">
        <title>Bridging the Gap: Combining Genomics and Transcriptomics Approaches to Understand Stylosanthes scabra, an Orphan Legume from the Brazilian Caatinga.</title>
        <authorList>
            <person name="Ferreira-Neto J.R.C."/>
            <person name="da Silva M.D."/>
            <person name="Binneck E."/>
            <person name="de Melo N.F."/>
            <person name="da Silva R.H."/>
            <person name="de Melo A.L.T.M."/>
            <person name="Pandolfi V."/>
            <person name="Bustamante F.O."/>
            <person name="Brasileiro-Vidal A.C."/>
            <person name="Benko-Iseppon A.M."/>
        </authorList>
    </citation>
    <scope>NUCLEOTIDE SEQUENCE [LARGE SCALE GENOMIC DNA]</scope>
    <source>
        <tissue evidence="2">Leaves</tissue>
    </source>
</reference>
<name>A0ABU6XHE8_9FABA</name>
<evidence type="ECO:0000313" key="3">
    <source>
        <dbReference type="Proteomes" id="UP001341840"/>
    </source>
</evidence>
<comment type="caution">
    <text evidence="2">The sequence shown here is derived from an EMBL/GenBank/DDBJ whole genome shotgun (WGS) entry which is preliminary data.</text>
</comment>
<dbReference type="EMBL" id="JASCZI010211868">
    <property type="protein sequence ID" value="MED6197226.1"/>
    <property type="molecule type" value="Genomic_DNA"/>
</dbReference>
<accession>A0ABU6XHE8</accession>
<keyword evidence="1" id="KW-0812">Transmembrane</keyword>
<evidence type="ECO:0000313" key="2">
    <source>
        <dbReference type="EMBL" id="MED6197226.1"/>
    </source>
</evidence>
<keyword evidence="1" id="KW-0472">Membrane</keyword>
<feature type="transmembrane region" description="Helical" evidence="1">
    <location>
        <begin position="56"/>
        <end position="79"/>
    </location>
</feature>
<dbReference type="Proteomes" id="UP001341840">
    <property type="component" value="Unassembled WGS sequence"/>
</dbReference>
<evidence type="ECO:0000256" key="1">
    <source>
        <dbReference type="SAM" id="Phobius"/>
    </source>
</evidence>
<sequence length="104" mass="12173">MKSFRLLTSRLLCLHMHDCCVRQRRNTSPPLSHLPLFLLLLCIFCSINKHLHLSRLIIFLLSRLLSSLLKLFFIIYLPIPSQGFFYPPISSLILFAFLHDHIVV</sequence>